<keyword evidence="1" id="KW-0472">Membrane</keyword>
<feature type="transmembrane region" description="Helical" evidence="1">
    <location>
        <begin position="86"/>
        <end position="105"/>
    </location>
</feature>
<organism evidence="2 3">
    <name type="scientific">Klebsiella pneumoniae</name>
    <dbReference type="NCBI Taxonomy" id="573"/>
    <lineage>
        <taxon>Bacteria</taxon>
        <taxon>Pseudomonadati</taxon>
        <taxon>Pseudomonadota</taxon>
        <taxon>Gammaproteobacteria</taxon>
        <taxon>Enterobacterales</taxon>
        <taxon>Enterobacteriaceae</taxon>
        <taxon>Klebsiella/Raoultella group</taxon>
        <taxon>Klebsiella</taxon>
        <taxon>Klebsiella pneumoniae complex</taxon>
    </lineage>
</organism>
<protein>
    <submittedName>
        <fullName evidence="2">L-Proline/Glycine betaine transporter ProP</fullName>
    </submittedName>
</protein>
<evidence type="ECO:0000313" key="3">
    <source>
        <dbReference type="Proteomes" id="UP000282433"/>
    </source>
</evidence>
<evidence type="ECO:0000256" key="1">
    <source>
        <dbReference type="SAM" id="Phobius"/>
    </source>
</evidence>
<sequence>MQQRKALAQELPVKAVALKHQKAVVISMLLTWLLSAGVGGGDPDVAGLAAEALWFCAGHYPAGQQHRHHYVVHRLSARRAGGGPLGASRTFIVGSLLLAVASWAFYHLAGASPQRLFLLYGTVGLCVGVVGRCPM</sequence>
<gene>
    <name evidence="2" type="ORF">NCTC13635_04959</name>
</gene>
<keyword evidence="1" id="KW-0812">Transmembrane</keyword>
<dbReference type="Proteomes" id="UP000282433">
    <property type="component" value="Chromosome"/>
</dbReference>
<reference evidence="2 3" key="1">
    <citation type="submission" date="2018-12" db="EMBL/GenBank/DDBJ databases">
        <authorList>
            <consortium name="Pathogen Informatics"/>
        </authorList>
    </citation>
    <scope>NUCLEOTIDE SEQUENCE [LARGE SCALE GENOMIC DNA]</scope>
    <source>
        <strain evidence="2 3">NCTC13635</strain>
    </source>
</reference>
<proteinExistence type="predicted"/>
<dbReference type="EMBL" id="LR134162">
    <property type="protein sequence ID" value="VEB05089.1"/>
    <property type="molecule type" value="Genomic_DNA"/>
</dbReference>
<keyword evidence="1" id="KW-1133">Transmembrane helix</keyword>
<dbReference type="AlphaFoldDB" id="A0A447RZ95"/>
<name>A0A447RZ95_KLEPN</name>
<evidence type="ECO:0000313" key="2">
    <source>
        <dbReference type="EMBL" id="VEB05089.1"/>
    </source>
</evidence>
<accession>A0A447RZ95</accession>
<feature type="transmembrane region" description="Helical" evidence="1">
    <location>
        <begin position="117"/>
        <end position="134"/>
    </location>
</feature>